<protein>
    <submittedName>
        <fullName evidence="1">Uncharacterized protein</fullName>
    </submittedName>
</protein>
<sequence length="51" mass="5221">MELTTIQAAERPTAELELIELTPLDVAGDFADFLTGLGTGIAIGMLLCGGA</sequence>
<accession>A0A917PPN8</accession>
<dbReference type="Proteomes" id="UP000635726">
    <property type="component" value="Unassembled WGS sequence"/>
</dbReference>
<proteinExistence type="predicted"/>
<reference evidence="1" key="2">
    <citation type="submission" date="2020-09" db="EMBL/GenBank/DDBJ databases">
        <authorList>
            <person name="Sun Q."/>
            <person name="Ohkuma M."/>
        </authorList>
    </citation>
    <scope>NUCLEOTIDE SEQUENCE</scope>
    <source>
        <strain evidence="1">JCM 14371</strain>
    </source>
</reference>
<comment type="caution">
    <text evidence="1">The sequence shown here is derived from an EMBL/GenBank/DDBJ whole genome shotgun (WGS) entry which is preliminary data.</text>
</comment>
<gene>
    <name evidence="1" type="ORF">GCM10008939_33750</name>
</gene>
<evidence type="ECO:0000313" key="1">
    <source>
        <dbReference type="EMBL" id="GGJ86988.1"/>
    </source>
</evidence>
<name>A0A917PPN8_9DEIO</name>
<reference evidence="1" key="1">
    <citation type="journal article" date="2014" name="Int. J. Syst. Evol. Microbiol.">
        <title>Complete genome sequence of Corynebacterium casei LMG S-19264T (=DSM 44701T), isolated from a smear-ripened cheese.</title>
        <authorList>
            <consortium name="US DOE Joint Genome Institute (JGI-PGF)"/>
            <person name="Walter F."/>
            <person name="Albersmeier A."/>
            <person name="Kalinowski J."/>
            <person name="Ruckert C."/>
        </authorList>
    </citation>
    <scope>NUCLEOTIDE SEQUENCE</scope>
    <source>
        <strain evidence="1">JCM 14371</strain>
    </source>
</reference>
<keyword evidence="2" id="KW-1185">Reference proteome</keyword>
<dbReference type="RefSeq" id="WP_188964480.1">
    <property type="nucleotide sequence ID" value="NZ_BMOE01000017.1"/>
</dbReference>
<dbReference type="EMBL" id="BMOE01000017">
    <property type="protein sequence ID" value="GGJ86988.1"/>
    <property type="molecule type" value="Genomic_DNA"/>
</dbReference>
<dbReference type="AlphaFoldDB" id="A0A917PPN8"/>
<evidence type="ECO:0000313" key="2">
    <source>
        <dbReference type="Proteomes" id="UP000635726"/>
    </source>
</evidence>
<organism evidence="1 2">
    <name type="scientific">Deinococcus aquiradiocola</name>
    <dbReference type="NCBI Taxonomy" id="393059"/>
    <lineage>
        <taxon>Bacteria</taxon>
        <taxon>Thermotogati</taxon>
        <taxon>Deinococcota</taxon>
        <taxon>Deinococci</taxon>
        <taxon>Deinococcales</taxon>
        <taxon>Deinococcaceae</taxon>
        <taxon>Deinococcus</taxon>
    </lineage>
</organism>